<dbReference type="Proteomes" id="UP000593571">
    <property type="component" value="Unassembled WGS sequence"/>
</dbReference>
<dbReference type="EMBL" id="JACASE010000006">
    <property type="protein sequence ID" value="KAF6455216.1"/>
    <property type="molecule type" value="Genomic_DNA"/>
</dbReference>
<reference evidence="3 4" key="1">
    <citation type="journal article" date="2020" name="Nature">
        <title>Six reference-quality genomes reveal evolution of bat adaptations.</title>
        <authorList>
            <person name="Jebb D."/>
            <person name="Huang Z."/>
            <person name="Pippel M."/>
            <person name="Hughes G.M."/>
            <person name="Lavrichenko K."/>
            <person name="Devanna P."/>
            <person name="Winkler S."/>
            <person name="Jermiin L.S."/>
            <person name="Skirmuntt E.C."/>
            <person name="Katzourakis A."/>
            <person name="Burkitt-Gray L."/>
            <person name="Ray D.A."/>
            <person name="Sullivan K.A.M."/>
            <person name="Roscito J.G."/>
            <person name="Kirilenko B.M."/>
            <person name="Davalos L.M."/>
            <person name="Corthals A.P."/>
            <person name="Power M.L."/>
            <person name="Jones G."/>
            <person name="Ransome R.D."/>
            <person name="Dechmann D.K.N."/>
            <person name="Locatelli A.G."/>
            <person name="Puechmaille S.J."/>
            <person name="Fedrigo O."/>
            <person name="Jarvis E.D."/>
            <person name="Hiller M."/>
            <person name="Vernes S.C."/>
            <person name="Myers E.W."/>
            <person name="Teeling E.C."/>
        </authorList>
    </citation>
    <scope>NUCLEOTIDE SEQUENCE [LARGE SCALE GENOMIC DNA]</scope>
    <source>
        <strain evidence="3">MRouAeg1</strain>
        <tissue evidence="3">Muscle</tissue>
    </source>
</reference>
<keyword evidence="2" id="KW-0472">Membrane</keyword>
<dbReference type="AlphaFoldDB" id="A0A7J8G5M9"/>
<protein>
    <submittedName>
        <fullName evidence="3">CD300 molecule like family member b</fullName>
    </submittedName>
</protein>
<evidence type="ECO:0000256" key="2">
    <source>
        <dbReference type="SAM" id="Phobius"/>
    </source>
</evidence>
<dbReference type="Gene3D" id="2.60.40.10">
    <property type="entry name" value="Immunoglobulins"/>
    <property type="match status" value="1"/>
</dbReference>
<comment type="caution">
    <text evidence="3">The sequence shown here is derived from an EMBL/GenBank/DDBJ whole genome shotgun (WGS) entry which is preliminary data.</text>
</comment>
<gene>
    <name evidence="3" type="ORF">HJG63_002447</name>
</gene>
<keyword evidence="2" id="KW-1133">Transmembrane helix</keyword>
<evidence type="ECO:0000313" key="3">
    <source>
        <dbReference type="EMBL" id="KAF6455216.1"/>
    </source>
</evidence>
<dbReference type="InterPro" id="IPR013783">
    <property type="entry name" value="Ig-like_fold"/>
</dbReference>
<keyword evidence="2" id="KW-0812">Transmembrane</keyword>
<evidence type="ECO:0000313" key="4">
    <source>
        <dbReference type="Proteomes" id="UP000593571"/>
    </source>
</evidence>
<organism evidence="3 4">
    <name type="scientific">Rousettus aegyptiacus</name>
    <name type="common">Egyptian fruit bat</name>
    <name type="synonym">Pteropus aegyptiacus</name>
    <dbReference type="NCBI Taxonomy" id="9407"/>
    <lineage>
        <taxon>Eukaryota</taxon>
        <taxon>Metazoa</taxon>
        <taxon>Chordata</taxon>
        <taxon>Craniata</taxon>
        <taxon>Vertebrata</taxon>
        <taxon>Euteleostomi</taxon>
        <taxon>Mammalia</taxon>
        <taxon>Eutheria</taxon>
        <taxon>Laurasiatheria</taxon>
        <taxon>Chiroptera</taxon>
        <taxon>Yinpterochiroptera</taxon>
        <taxon>Pteropodoidea</taxon>
        <taxon>Pteropodidae</taxon>
        <taxon>Rousettinae</taxon>
        <taxon>Rousettus</taxon>
    </lineage>
</organism>
<name>A0A7J8G5M9_ROUAE</name>
<keyword evidence="4" id="KW-1185">Reference proteome</keyword>
<accession>A0A7J8G5M9</accession>
<proteinExistence type="predicted"/>
<sequence>MTGLRRDDQDVYWCGISKRGTDLGVPIKVSVDPESLLSRTTVSHRNMSSGSHIRTHYVLLVFVKVPILLILVGAILWLKESRSVPRADLEPPIHTNSSSDLTRDTIP</sequence>
<feature type="transmembrane region" description="Helical" evidence="2">
    <location>
        <begin position="57"/>
        <end position="78"/>
    </location>
</feature>
<evidence type="ECO:0000256" key="1">
    <source>
        <dbReference type="SAM" id="MobiDB-lite"/>
    </source>
</evidence>
<feature type="region of interest" description="Disordered" evidence="1">
    <location>
        <begin position="87"/>
        <end position="107"/>
    </location>
</feature>